<proteinExistence type="predicted"/>
<dbReference type="EMBL" id="JAGSCS010000024">
    <property type="protein sequence ID" value="MBR0577240.1"/>
    <property type="molecule type" value="Genomic_DNA"/>
</dbReference>
<feature type="domain" description="Mga helix-turn-helix" evidence="3">
    <location>
        <begin position="79"/>
        <end position="161"/>
    </location>
</feature>
<dbReference type="AlphaFoldDB" id="A0A941HRR2"/>
<evidence type="ECO:0000256" key="1">
    <source>
        <dbReference type="ARBA" id="ARBA00023015"/>
    </source>
</evidence>
<keyword evidence="5" id="KW-1185">Reference proteome</keyword>
<dbReference type="Proteomes" id="UP000675379">
    <property type="component" value="Unassembled WGS sequence"/>
</dbReference>
<evidence type="ECO:0000313" key="4">
    <source>
        <dbReference type="EMBL" id="MBR0577240.1"/>
    </source>
</evidence>
<keyword evidence="2" id="KW-0804">Transcription</keyword>
<protein>
    <submittedName>
        <fullName evidence="4">Helix-turn-helix domain-containing protein</fullName>
    </submittedName>
</protein>
<dbReference type="InterPro" id="IPR050661">
    <property type="entry name" value="BglG_antiterminators"/>
</dbReference>
<comment type="caution">
    <text evidence="4">The sequence shown here is derived from an EMBL/GenBank/DDBJ whole genome shotgun (WGS) entry which is preliminary data.</text>
</comment>
<sequence length="483" mass="55936">MRKLLDLSAQRCIALMETLMLQEDWISTRELAAKVSASERSVAEDLAWLRKNWGEELGMEISVKNGVRVQHQSVAVMGQIFLKLFNDSLALRWIKELFFHPQNKLEFYEAKLFVSRSTLLRLFPVINRFLGDFGMAVVRKDNLLEIQSNDEQFLRQFFTGFLIEISDPDPSAYALPLEPSLLKSLLQDLFTTHLSKTESSFVMEDDIAVFYYLVFTMISLIRETQGYGVPSEYPIDDALLHRSLSSLKEAFPHLSTKQLQPIYEFMIRQYIGWDSEEEKTNVFAAITDFWSVLAPMIPSGLDERRKERLLFLLQSIYFTAKYRPHRTSMLFDRIGYFADSLKKTHRSLWDLVETQTQTMAQRLGVDIPSQLHSILFWLCLQVPEILDHNPNRKAILVSDFGIQHSCFLAKMLEDQFHQGHAPRLTITVYPLSEVLQSGLPTGYDLLLTTIPQLIPLHPHGILLNDYPNPENLFLLDRKMRELP</sequence>
<evidence type="ECO:0000259" key="3">
    <source>
        <dbReference type="Pfam" id="PF05043"/>
    </source>
</evidence>
<gene>
    <name evidence="4" type="ORF">KCG48_13035</name>
</gene>
<reference evidence="4" key="1">
    <citation type="submission" date="2021-04" db="EMBL/GenBank/DDBJ databases">
        <title>Proteiniclasticum sedimins sp. nov., an obligate anaerobic bacterium isolated from anaerobic sludge.</title>
        <authorList>
            <person name="Liu J."/>
        </authorList>
    </citation>
    <scope>NUCLEOTIDE SEQUENCE</scope>
    <source>
        <strain evidence="4">BAD-10</strain>
    </source>
</reference>
<dbReference type="RefSeq" id="WP_211802656.1">
    <property type="nucleotide sequence ID" value="NZ_JAGSCS010000024.1"/>
</dbReference>
<dbReference type="PANTHER" id="PTHR30185:SF18">
    <property type="entry name" value="TRANSCRIPTIONAL REGULATOR MTLR"/>
    <property type="match status" value="1"/>
</dbReference>
<evidence type="ECO:0000313" key="5">
    <source>
        <dbReference type="Proteomes" id="UP000675379"/>
    </source>
</evidence>
<evidence type="ECO:0000256" key="2">
    <source>
        <dbReference type="ARBA" id="ARBA00023163"/>
    </source>
</evidence>
<dbReference type="InterPro" id="IPR007737">
    <property type="entry name" value="Mga_HTH"/>
</dbReference>
<name>A0A941HRR2_9CLOT</name>
<dbReference type="PANTHER" id="PTHR30185">
    <property type="entry name" value="CRYPTIC BETA-GLUCOSIDE BGL OPERON ANTITERMINATOR"/>
    <property type="match status" value="1"/>
</dbReference>
<keyword evidence="1" id="KW-0805">Transcription regulation</keyword>
<accession>A0A941HRR2</accession>
<organism evidence="4 5">
    <name type="scientific">Proteiniclasticum sediminis</name>
    <dbReference type="NCBI Taxonomy" id="2804028"/>
    <lineage>
        <taxon>Bacteria</taxon>
        <taxon>Bacillati</taxon>
        <taxon>Bacillota</taxon>
        <taxon>Clostridia</taxon>
        <taxon>Eubacteriales</taxon>
        <taxon>Clostridiaceae</taxon>
        <taxon>Proteiniclasticum</taxon>
    </lineage>
</organism>
<dbReference type="Pfam" id="PF05043">
    <property type="entry name" value="Mga"/>
    <property type="match status" value="1"/>
</dbReference>